<dbReference type="VEuPathDB" id="GiardiaDB:GMRT_12390"/>
<evidence type="ECO:0000313" key="3">
    <source>
        <dbReference type="Proteomes" id="UP000315496"/>
    </source>
</evidence>
<feature type="region of interest" description="Disordered" evidence="1">
    <location>
        <begin position="1"/>
        <end position="30"/>
    </location>
</feature>
<organism evidence="2 3">
    <name type="scientific">Giardia muris</name>
    <dbReference type="NCBI Taxonomy" id="5742"/>
    <lineage>
        <taxon>Eukaryota</taxon>
        <taxon>Metamonada</taxon>
        <taxon>Diplomonadida</taxon>
        <taxon>Hexamitidae</taxon>
        <taxon>Giardiinae</taxon>
        <taxon>Giardia</taxon>
    </lineage>
</organism>
<proteinExistence type="predicted"/>
<keyword evidence="3" id="KW-1185">Reference proteome</keyword>
<evidence type="ECO:0008006" key="4">
    <source>
        <dbReference type="Google" id="ProtNLM"/>
    </source>
</evidence>
<dbReference type="AlphaFoldDB" id="A0A4Z1T029"/>
<gene>
    <name evidence="2" type="ORF">GMRT_12390</name>
</gene>
<dbReference type="CDD" id="cd00167">
    <property type="entry name" value="SANT"/>
    <property type="match status" value="1"/>
</dbReference>
<dbReference type="Proteomes" id="UP000315496">
    <property type="component" value="Chromosome 4"/>
</dbReference>
<protein>
    <recommendedName>
        <fullName evidence="4">Myb-like domain-containing protein</fullName>
    </recommendedName>
</protein>
<evidence type="ECO:0000313" key="2">
    <source>
        <dbReference type="EMBL" id="TNJ27253.1"/>
    </source>
</evidence>
<reference evidence="2 3" key="1">
    <citation type="submission" date="2019-05" db="EMBL/GenBank/DDBJ databases">
        <title>The compact genome of Giardia muris reveals important steps in the evolution of intestinal protozoan parasites.</title>
        <authorList>
            <person name="Xu F."/>
            <person name="Jimenez-Gonzalez A."/>
            <person name="Einarsson E."/>
            <person name="Astvaldsson A."/>
            <person name="Peirasmaki D."/>
            <person name="Eckmann L."/>
            <person name="Andersson J.O."/>
            <person name="Svard S.G."/>
            <person name="Jerlstrom-Hultqvist J."/>
        </authorList>
    </citation>
    <scope>NUCLEOTIDE SEQUENCE [LARGE SCALE GENOMIC DNA]</scope>
    <source>
        <strain evidence="2 3">Roberts-Thomson</strain>
    </source>
</reference>
<evidence type="ECO:0000256" key="1">
    <source>
        <dbReference type="SAM" id="MobiDB-lite"/>
    </source>
</evidence>
<dbReference type="EMBL" id="VDLU01000004">
    <property type="protein sequence ID" value="TNJ27253.1"/>
    <property type="molecule type" value="Genomic_DNA"/>
</dbReference>
<comment type="caution">
    <text evidence="2">The sequence shown here is derived from an EMBL/GenBank/DDBJ whole genome shotgun (WGS) entry which is preliminary data.</text>
</comment>
<name>A0A4Z1T029_GIAMU</name>
<dbReference type="InterPro" id="IPR001005">
    <property type="entry name" value="SANT/Myb"/>
</dbReference>
<accession>A0A4Z1T029</accession>
<sequence>MPPELESVGSDGSSGRRTEHSSLRLPSESGGWTENEHKALLVAIIQNGSTRFTEIAAILNLCEESRLKNKWNGEMKRVKAKGPGYDYKTLFTACTSEFTRLVSGRGVNVRLGVSDRALLQGRILDAIEEYPLSSTIDSQERFMQCKMRVCDIFRKYFDHLEYIRDLIKVSFKSSLEFALERNGDWASVHEWIRMMLSISQSRPDIFEPQIKKDAPHINCGTPVRMYSEPVPQYYGPGPRALRLAPDDATRWQMQVPILPQTFSSSACDFLRSVLSLPLFSRFNINEASLTPEMAHGIMVHLLNELSLEWQRLGFPCPTYSCGIVGNL</sequence>